<keyword evidence="2" id="KW-0732">Signal</keyword>
<feature type="compositionally biased region" description="Low complexity" evidence="1">
    <location>
        <begin position="77"/>
        <end position="89"/>
    </location>
</feature>
<accession>G0WFJ1</accession>
<reference evidence="3 4" key="1">
    <citation type="journal article" date="2011" name="Proc. Natl. Acad. Sci. U.S.A.">
        <title>Evolutionary erosion of yeast sex chromosomes by mating-type switching accidents.</title>
        <authorList>
            <person name="Gordon J.L."/>
            <person name="Armisen D."/>
            <person name="Proux-Wera E."/>
            <person name="Oheigeartaigh S.S."/>
            <person name="Byrne K.P."/>
            <person name="Wolfe K.H."/>
        </authorList>
    </citation>
    <scope>NUCLEOTIDE SEQUENCE [LARGE SCALE GENOMIC DNA]</scope>
    <source>
        <strain evidence="4">ATCC 10597 / BCRC 20456 / CBS 421 / NBRC 0211 / NRRL Y-12639</strain>
    </source>
</reference>
<feature type="signal peptide" evidence="2">
    <location>
        <begin position="1"/>
        <end position="20"/>
    </location>
</feature>
<dbReference type="AlphaFoldDB" id="G0WFJ1"/>
<feature type="region of interest" description="Disordered" evidence="1">
    <location>
        <begin position="66"/>
        <end position="157"/>
    </location>
</feature>
<dbReference type="GeneID" id="11496082"/>
<evidence type="ECO:0000256" key="2">
    <source>
        <dbReference type="SAM" id="SignalP"/>
    </source>
</evidence>
<evidence type="ECO:0000256" key="1">
    <source>
        <dbReference type="SAM" id="MobiDB-lite"/>
    </source>
</evidence>
<name>G0WFJ1_NAUDC</name>
<proteinExistence type="predicted"/>
<evidence type="ECO:0000313" key="3">
    <source>
        <dbReference type="EMBL" id="CCD26552.1"/>
    </source>
</evidence>
<protein>
    <submittedName>
        <fullName evidence="3">Uncharacterized protein</fullName>
    </submittedName>
</protein>
<dbReference type="RefSeq" id="XP_003671795.1">
    <property type="nucleotide sequence ID" value="XM_003671747.1"/>
</dbReference>
<dbReference type="EMBL" id="HE580274">
    <property type="protein sequence ID" value="CCD26552.1"/>
    <property type="molecule type" value="Genomic_DNA"/>
</dbReference>
<feature type="compositionally biased region" description="Low complexity" evidence="1">
    <location>
        <begin position="139"/>
        <end position="157"/>
    </location>
</feature>
<evidence type="ECO:0000313" key="4">
    <source>
        <dbReference type="Proteomes" id="UP000000689"/>
    </source>
</evidence>
<feature type="compositionally biased region" description="Polar residues" evidence="1">
    <location>
        <begin position="177"/>
        <end position="191"/>
    </location>
</feature>
<feature type="region of interest" description="Disordered" evidence="1">
    <location>
        <begin position="175"/>
        <end position="194"/>
    </location>
</feature>
<dbReference type="HOGENOM" id="CLU_1250973_0_0_1"/>
<keyword evidence="4" id="KW-1185">Reference proteome</keyword>
<organism evidence="3 4">
    <name type="scientific">Naumovozyma dairenensis (strain ATCC 10597 / BCRC 20456 / CBS 421 / NBRC 0211 / NRRL Y-12639)</name>
    <name type="common">Saccharomyces dairenensis</name>
    <dbReference type="NCBI Taxonomy" id="1071378"/>
    <lineage>
        <taxon>Eukaryota</taxon>
        <taxon>Fungi</taxon>
        <taxon>Dikarya</taxon>
        <taxon>Ascomycota</taxon>
        <taxon>Saccharomycotina</taxon>
        <taxon>Saccharomycetes</taxon>
        <taxon>Saccharomycetales</taxon>
        <taxon>Saccharomycetaceae</taxon>
        <taxon>Naumovozyma</taxon>
    </lineage>
</organism>
<feature type="compositionally biased region" description="Low complexity" evidence="1">
    <location>
        <begin position="118"/>
        <end position="132"/>
    </location>
</feature>
<dbReference type="Proteomes" id="UP000000689">
    <property type="component" value="Chromosome 8"/>
</dbReference>
<feature type="chain" id="PRO_5003411220" evidence="2">
    <location>
        <begin position="21"/>
        <end position="221"/>
    </location>
</feature>
<dbReference type="KEGG" id="ndi:NDAI_0H03790"/>
<gene>
    <name evidence="3" type="primary">NDAI0H03790</name>
    <name evidence="3" type="ordered locus">NDAI_0H03790</name>
</gene>
<sequence>MKIIKTTILFLTTIAYFATSETSVANTGNEENTRLIPSHERLPRILSPDHHPNRHPLILEDMDFQMKRGSSGGRSSGGRASSGSSSSGSSKGGSSKGGSDSSSVYSGETLVNGGSSGNTGSKGNTGSTSNTGNRGGSAGSSSNTGSRGSSSSNNNNGAVAGAGAGAAAGLALGSTSHGRINSHNNSTSGAQKNGAGVIKFGPQKSITLLILMATWLLNYVM</sequence>